<evidence type="ECO:0000259" key="2">
    <source>
        <dbReference type="Pfam" id="PF16694"/>
    </source>
</evidence>
<dbReference type="RefSeq" id="WP_154744413.1">
    <property type="nucleotide sequence ID" value="NZ_JBHSTG010000009.1"/>
</dbReference>
<evidence type="ECO:0000256" key="1">
    <source>
        <dbReference type="SAM" id="SignalP"/>
    </source>
</evidence>
<evidence type="ECO:0000313" key="4">
    <source>
        <dbReference type="Proteomes" id="UP000431485"/>
    </source>
</evidence>
<dbReference type="Gene3D" id="3.50.70.20">
    <property type="entry name" value="Cytochrome P460"/>
    <property type="match status" value="1"/>
</dbReference>
<dbReference type="InterPro" id="IPR032033">
    <property type="entry name" value="Cytochrome_P460"/>
</dbReference>
<feature type="chain" id="PRO_5031422817" evidence="1">
    <location>
        <begin position="26"/>
        <end position="168"/>
    </location>
</feature>
<accession>A0A7X2V038</accession>
<sequence>MKLEHLAILSAIACTALALTGIALGDTGQGAASPIFGVKLPDGYRKWSLVAPAQEAPPLDELRAVLGNNLAMKAYQESMLPFPDGTVLVKLAWQHIQSPEFPPASIPGAATTVQVMVKDSKKYASTGGWGFGRFIDGKPADETQHKTCFACHQARVQNHDFVFTRFAP</sequence>
<reference evidence="3 4" key="1">
    <citation type="submission" date="2019-11" db="EMBL/GenBank/DDBJ databases">
        <title>Pseudmonas karstica sp. nov. and Pseudomonas spelaei sp. nov. from caves.</title>
        <authorList>
            <person name="Zeman M."/>
        </authorList>
    </citation>
    <scope>NUCLEOTIDE SEQUENCE [LARGE SCALE GENOMIC DNA]</scope>
    <source>
        <strain evidence="3 4">CCM 7891</strain>
    </source>
</reference>
<evidence type="ECO:0000313" key="3">
    <source>
        <dbReference type="EMBL" id="MTD20775.1"/>
    </source>
</evidence>
<dbReference type="OrthoDB" id="511546at2"/>
<dbReference type="AlphaFoldDB" id="A0A7X2V038"/>
<gene>
    <name evidence="3" type="ORF">GIR22_16735</name>
</gene>
<keyword evidence="4" id="KW-1185">Reference proteome</keyword>
<organism evidence="3 4">
    <name type="scientific">Pseudomonas karstica</name>
    <dbReference type="NCBI Taxonomy" id="1055468"/>
    <lineage>
        <taxon>Bacteria</taxon>
        <taxon>Pseudomonadati</taxon>
        <taxon>Pseudomonadota</taxon>
        <taxon>Gammaproteobacteria</taxon>
        <taxon>Pseudomonadales</taxon>
        <taxon>Pseudomonadaceae</taxon>
        <taxon>Pseudomonas</taxon>
    </lineage>
</organism>
<protein>
    <submittedName>
        <fullName evidence="3">Cytochrome C oxidase subunit III</fullName>
    </submittedName>
</protein>
<feature type="signal peptide" evidence="1">
    <location>
        <begin position="1"/>
        <end position="25"/>
    </location>
</feature>
<dbReference type="CDD" id="cd20753">
    <property type="entry name" value="cyt_P460_Mc-like"/>
    <property type="match status" value="1"/>
</dbReference>
<keyword evidence="1" id="KW-0732">Signal</keyword>
<dbReference type="Pfam" id="PF16694">
    <property type="entry name" value="Cytochrome_P460"/>
    <property type="match status" value="1"/>
</dbReference>
<name>A0A7X2V038_9PSED</name>
<dbReference type="EMBL" id="WLYI01000022">
    <property type="protein sequence ID" value="MTD20775.1"/>
    <property type="molecule type" value="Genomic_DNA"/>
</dbReference>
<dbReference type="Proteomes" id="UP000431485">
    <property type="component" value="Unassembled WGS sequence"/>
</dbReference>
<dbReference type="InterPro" id="IPR038142">
    <property type="entry name" value="Cytochrome_P460_sp"/>
</dbReference>
<comment type="caution">
    <text evidence="3">The sequence shown here is derived from an EMBL/GenBank/DDBJ whole genome shotgun (WGS) entry which is preliminary data.</text>
</comment>
<feature type="domain" description="Cytochrome P460" evidence="2">
    <location>
        <begin position="41"/>
        <end position="164"/>
    </location>
</feature>
<proteinExistence type="predicted"/>